<sequence>MSAALFLDRQSIPFAYRTPIPIATITAYRPGNPIHTPTQAFIAAQFYLGTTRLRAMGEILPYSAELIRLTEAHARTGKFFDMNAYWVPLPQNLRVWLVLFEGQWYIDPPVPDATPGESAAGCVFVILDTRTNDMMRAGGIRPCSHYQVRPARQIIQDFFLAKGISASPGTRAYGILM</sequence>
<dbReference type="AlphaFoldDB" id="Q2Z035"/>
<protein>
    <submittedName>
        <fullName evidence="1">Uncharacterized protein</fullName>
    </submittedName>
</protein>
<proteinExistence type="predicted"/>
<evidence type="ECO:0000313" key="1">
    <source>
        <dbReference type="EMBL" id="CAI78530.1"/>
    </source>
</evidence>
<organism evidence="1">
    <name type="scientific">uncultured Chloroflexota bacterium</name>
    <dbReference type="NCBI Taxonomy" id="166587"/>
    <lineage>
        <taxon>Bacteria</taxon>
        <taxon>Bacillati</taxon>
        <taxon>Chloroflexota</taxon>
        <taxon>environmental samples</taxon>
    </lineage>
</organism>
<dbReference type="EMBL" id="AJ937764">
    <property type="protein sequence ID" value="CAI78530.1"/>
    <property type="molecule type" value="Genomic_DNA"/>
</dbReference>
<accession>Q2Z035</accession>
<reference evidence="1" key="1">
    <citation type="journal article" date="2005" name="Environ. Microbiol.">
        <title>Lateral gene transfer and phylogenetic assignment of environmental fosmid clones.</title>
        <authorList>
            <person name="Nesbo C.L."/>
            <person name="Boucher Y."/>
            <person name="Dlutek M."/>
            <person name="Doolittle F.W."/>
        </authorList>
    </citation>
    <scope>NUCLEOTIDE SEQUENCE</scope>
</reference>
<name>Q2Z035_9CHLR</name>